<protein>
    <submittedName>
        <fullName evidence="3">FG-GAP repeat protein</fullName>
    </submittedName>
</protein>
<name>A0A518DPG4_9BACT</name>
<keyword evidence="1 2" id="KW-0732">Signal</keyword>
<organism evidence="3 4">
    <name type="scientific">Lignipirellula cremea</name>
    <dbReference type="NCBI Taxonomy" id="2528010"/>
    <lineage>
        <taxon>Bacteria</taxon>
        <taxon>Pseudomonadati</taxon>
        <taxon>Planctomycetota</taxon>
        <taxon>Planctomycetia</taxon>
        <taxon>Pirellulales</taxon>
        <taxon>Pirellulaceae</taxon>
        <taxon>Lignipirellula</taxon>
    </lineage>
</organism>
<dbReference type="SUPFAM" id="SSF69318">
    <property type="entry name" value="Integrin alpha N-terminal domain"/>
    <property type="match status" value="1"/>
</dbReference>
<evidence type="ECO:0000256" key="1">
    <source>
        <dbReference type="ARBA" id="ARBA00022729"/>
    </source>
</evidence>
<dbReference type="InterPro" id="IPR013517">
    <property type="entry name" value="FG-GAP"/>
</dbReference>
<dbReference type="AlphaFoldDB" id="A0A518DPG4"/>
<feature type="signal peptide" evidence="2">
    <location>
        <begin position="1"/>
        <end position="24"/>
    </location>
</feature>
<evidence type="ECO:0000256" key="2">
    <source>
        <dbReference type="SAM" id="SignalP"/>
    </source>
</evidence>
<evidence type="ECO:0000313" key="3">
    <source>
        <dbReference type="EMBL" id="QDU93728.1"/>
    </source>
</evidence>
<gene>
    <name evidence="3" type="ORF">Pla8534_15100</name>
</gene>
<reference evidence="3 4" key="1">
    <citation type="submission" date="2019-02" db="EMBL/GenBank/DDBJ databases">
        <title>Deep-cultivation of Planctomycetes and their phenomic and genomic characterization uncovers novel biology.</title>
        <authorList>
            <person name="Wiegand S."/>
            <person name="Jogler M."/>
            <person name="Boedeker C."/>
            <person name="Pinto D."/>
            <person name="Vollmers J."/>
            <person name="Rivas-Marin E."/>
            <person name="Kohn T."/>
            <person name="Peeters S.H."/>
            <person name="Heuer A."/>
            <person name="Rast P."/>
            <person name="Oberbeckmann S."/>
            <person name="Bunk B."/>
            <person name="Jeske O."/>
            <person name="Meyerdierks A."/>
            <person name="Storesund J.E."/>
            <person name="Kallscheuer N."/>
            <person name="Luecker S."/>
            <person name="Lage O.M."/>
            <person name="Pohl T."/>
            <person name="Merkel B.J."/>
            <person name="Hornburger P."/>
            <person name="Mueller R.-W."/>
            <person name="Bruemmer F."/>
            <person name="Labrenz M."/>
            <person name="Spormann A.M."/>
            <person name="Op den Camp H."/>
            <person name="Overmann J."/>
            <person name="Amann R."/>
            <person name="Jetten M.S.M."/>
            <person name="Mascher T."/>
            <person name="Medema M.H."/>
            <person name="Devos D.P."/>
            <person name="Kaster A.-K."/>
            <person name="Ovreas L."/>
            <person name="Rohde M."/>
            <person name="Galperin M.Y."/>
            <person name="Jogler C."/>
        </authorList>
    </citation>
    <scope>NUCLEOTIDE SEQUENCE [LARGE SCALE GENOMIC DNA]</scope>
    <source>
        <strain evidence="3 4">Pla85_3_4</strain>
    </source>
</reference>
<proteinExistence type="predicted"/>
<dbReference type="KEGG" id="lcre:Pla8534_15100"/>
<keyword evidence="4" id="KW-1185">Reference proteome</keyword>
<dbReference type="Proteomes" id="UP000317648">
    <property type="component" value="Chromosome"/>
</dbReference>
<dbReference type="PANTHER" id="PTHR44103">
    <property type="entry name" value="PROPROTEIN CONVERTASE P"/>
    <property type="match status" value="1"/>
</dbReference>
<dbReference type="InterPro" id="IPR028994">
    <property type="entry name" value="Integrin_alpha_N"/>
</dbReference>
<dbReference type="Pfam" id="PF13517">
    <property type="entry name" value="FG-GAP_3"/>
    <property type="match status" value="1"/>
</dbReference>
<dbReference type="RefSeq" id="WP_145050909.1">
    <property type="nucleotide sequence ID" value="NZ_CP036433.1"/>
</dbReference>
<dbReference type="PANTHER" id="PTHR44103:SF1">
    <property type="entry name" value="PROPROTEIN CONVERTASE P"/>
    <property type="match status" value="1"/>
</dbReference>
<dbReference type="EMBL" id="CP036433">
    <property type="protein sequence ID" value="QDU93728.1"/>
    <property type="molecule type" value="Genomic_DNA"/>
</dbReference>
<evidence type="ECO:0000313" key="4">
    <source>
        <dbReference type="Proteomes" id="UP000317648"/>
    </source>
</evidence>
<dbReference type="Gene3D" id="2.130.10.130">
    <property type="entry name" value="Integrin alpha, N-terminal"/>
    <property type="match status" value="1"/>
</dbReference>
<feature type="chain" id="PRO_5021940615" evidence="2">
    <location>
        <begin position="25"/>
        <end position="616"/>
    </location>
</feature>
<accession>A0A518DPG4</accession>
<sequence length="616" mass="65552" precursor="true">MAARNRLLRLIVLAVLLCGGLAGAVQPAAAVIHPTFTPVELVKTSRAICLVEVKTTGNQVRFQPQQTLHGSADLLPGAAVLPDGLRPDWPVGPQVGLLFLLNGKADDHHVVLHLAGVWREVHRQGDDYRLAPDGRELQGVWHGDTRMLAHAVRWCLAEPRADFPTAAGITWQKELPVVATLPAPIQAAQALFEPDARRASLWALGPHSSRLLPLTPAAAVGTSTTNGSPADEITGDGPHFCWLDFDQDGRLDLLLASQQSLRLQQRDQAGAWQATDPLPSPQPILALAAWQGGPAAAAIVATAAGWSQAVYRQEKLQLLPLAPRAQLLQGDCRLLVADLTGDGLADLVELSDQGLQFLQGQPDQQFAPPVEIAPETAAASFRAGDLQAGDFNNDGALDLLLVQEQRLRLLTNDGRGRFRELTTGTGDAATAAKVQAAVVLDWNFDGRQDLAVLLDAEEATSLSPGEEPRPDVTSAQRQARFYFNRGFFSFADAPELARDVPAGEPSWQRLAAGDFLGEGMPAIALLGSTGRVQLLQREASTGLRLGVSLAGGSSPAVVTAASGKRSIGAFLVRPGETAFIATPAKGPLAFSWQHQGKVQSLRVLVLRPGVQAVLSR</sequence>